<evidence type="ECO:0000256" key="1">
    <source>
        <dbReference type="ARBA" id="ARBA00009764"/>
    </source>
</evidence>
<feature type="domain" description="Flagellar hook-associated protein 2 C-terminal" evidence="7">
    <location>
        <begin position="583"/>
        <end position="652"/>
    </location>
</feature>
<comment type="subcellular location">
    <subcellularLocation>
        <location evidence="5">Secreted</location>
    </subcellularLocation>
    <subcellularLocation>
        <location evidence="5">Bacterial flagellum</location>
    </subcellularLocation>
</comment>
<evidence type="ECO:0000259" key="7">
    <source>
        <dbReference type="Pfam" id="PF07195"/>
    </source>
</evidence>
<keyword evidence="8" id="KW-0282">Flagellum</keyword>
<dbReference type="InterPro" id="IPR040026">
    <property type="entry name" value="FliD"/>
</dbReference>
<feature type="domain" description="Flagellar hook-associated protein 2 C-terminal" evidence="7">
    <location>
        <begin position="241"/>
        <end position="396"/>
    </location>
</feature>
<dbReference type="EMBL" id="FOVJ01000001">
    <property type="protein sequence ID" value="SFN34361.1"/>
    <property type="molecule type" value="Genomic_DNA"/>
</dbReference>
<dbReference type="AlphaFoldDB" id="A0A1I4Y8J8"/>
<dbReference type="OrthoDB" id="9810816at2"/>
<dbReference type="STRING" id="1266925.GCA_000619905_00278"/>
<keyword evidence="8" id="KW-0966">Cell projection</keyword>
<comment type="subunit">
    <text evidence="2 5">Homopentamer.</text>
</comment>
<organism evidence="8 9">
    <name type="scientific">Nitrosospira briensis</name>
    <dbReference type="NCBI Taxonomy" id="35799"/>
    <lineage>
        <taxon>Bacteria</taxon>
        <taxon>Pseudomonadati</taxon>
        <taxon>Pseudomonadota</taxon>
        <taxon>Betaproteobacteria</taxon>
        <taxon>Nitrosomonadales</taxon>
        <taxon>Nitrosomonadaceae</taxon>
        <taxon>Nitrosospira</taxon>
    </lineage>
</organism>
<dbReference type="InterPro" id="IPR003481">
    <property type="entry name" value="FliD_N"/>
</dbReference>
<dbReference type="RefSeq" id="WP_074794346.1">
    <property type="nucleotide sequence ID" value="NZ_FOVJ01000001.1"/>
</dbReference>
<accession>A0A1I4Y8J8</accession>
<dbReference type="GO" id="GO:0007155">
    <property type="term" value="P:cell adhesion"/>
    <property type="evidence" value="ECO:0007669"/>
    <property type="project" value="InterPro"/>
</dbReference>
<dbReference type="GO" id="GO:0009424">
    <property type="term" value="C:bacterial-type flagellum hook"/>
    <property type="evidence" value="ECO:0007669"/>
    <property type="project" value="UniProtKB-UniRule"/>
</dbReference>
<keyword evidence="3" id="KW-0175">Coiled coil</keyword>
<dbReference type="Pfam" id="PF07195">
    <property type="entry name" value="FliD_C"/>
    <property type="match status" value="2"/>
</dbReference>
<keyword evidence="5" id="KW-0964">Secreted</keyword>
<gene>
    <name evidence="8" type="ORF">SAMN05216386_0570</name>
</gene>
<evidence type="ECO:0000256" key="3">
    <source>
        <dbReference type="ARBA" id="ARBA00023054"/>
    </source>
</evidence>
<protein>
    <recommendedName>
        <fullName evidence="5">Flagellar hook-associated protein 2</fullName>
        <shortName evidence="5">HAP2</shortName>
    </recommendedName>
    <alternativeName>
        <fullName evidence="5">Flagellar cap protein</fullName>
    </alternativeName>
</protein>
<evidence type="ECO:0000259" key="6">
    <source>
        <dbReference type="Pfam" id="PF02465"/>
    </source>
</evidence>
<evidence type="ECO:0000313" key="8">
    <source>
        <dbReference type="EMBL" id="SFN34361.1"/>
    </source>
</evidence>
<dbReference type="PANTHER" id="PTHR30288">
    <property type="entry name" value="FLAGELLAR CAP/ASSEMBLY PROTEIN FLID"/>
    <property type="match status" value="1"/>
</dbReference>
<keyword evidence="8" id="KW-0969">Cilium</keyword>
<dbReference type="PANTHER" id="PTHR30288:SF0">
    <property type="entry name" value="FLAGELLAR HOOK-ASSOCIATED PROTEIN 2"/>
    <property type="match status" value="1"/>
</dbReference>
<keyword evidence="4 5" id="KW-0975">Bacterial flagellum</keyword>
<dbReference type="GO" id="GO:0005576">
    <property type="term" value="C:extracellular region"/>
    <property type="evidence" value="ECO:0007669"/>
    <property type="project" value="UniProtKB-SubCell"/>
</dbReference>
<evidence type="ECO:0000256" key="4">
    <source>
        <dbReference type="ARBA" id="ARBA00023143"/>
    </source>
</evidence>
<evidence type="ECO:0000256" key="5">
    <source>
        <dbReference type="RuleBase" id="RU362066"/>
    </source>
</evidence>
<reference evidence="9" key="1">
    <citation type="submission" date="2016-10" db="EMBL/GenBank/DDBJ databases">
        <authorList>
            <person name="Varghese N."/>
        </authorList>
    </citation>
    <scope>NUCLEOTIDE SEQUENCE [LARGE SCALE GENOMIC DNA]</scope>
    <source>
        <strain evidence="9">Nsp8</strain>
    </source>
</reference>
<dbReference type="Pfam" id="PF02465">
    <property type="entry name" value="FliD_N"/>
    <property type="match status" value="1"/>
</dbReference>
<proteinExistence type="inferred from homology"/>
<evidence type="ECO:0000256" key="2">
    <source>
        <dbReference type="ARBA" id="ARBA00011255"/>
    </source>
</evidence>
<dbReference type="Proteomes" id="UP000183107">
    <property type="component" value="Unassembled WGS sequence"/>
</dbReference>
<feature type="domain" description="Flagellar hook-associated protein 2 N-terminal" evidence="6">
    <location>
        <begin position="10"/>
        <end position="108"/>
    </location>
</feature>
<sequence>MGITASGLGSSLDVNGIVSQLMAVERQPLALLDRRESDYKAKLSAYGTLKGALSAFQSTMQGLADPAKFQAVKASSGDNSIFTATAGTNGKAVPGSYSVEVQQLAQQQKVHSEGFAEINSMVGSGTLTFQYGNYDSGVNAFTLNSEKSVETVTIDPSNNTLSGVRDAINAANIGISATIINDGSSNRLVLSSKDAGASNSIKITASDDDGANLDTSGLSRLAFDPAAAAGAGKNLTQAQAAQDAKLQIDGIAISKSSNTITDAIEGVTLNLLKSNIGSPASLEVARDSAGIKASVEAFVKSYNTVNQTLADLSSYNTAANSGGVLQGDSAALSIQRWLRATVSASVGNPSGTLTSLSQIGVAFQKDGSLALDAAKLQTATDAGLDRIASLFAARGKPADSLIAYEGASTRTAAGNYAIEITRLAAMGSLTGSQPAGLTITAGVNDQLNVTIDGVAASITLAAGIYASADALAAEVHSKLNGAANLTTAGISAVVSQSAGVISITSSRYGSASSVTVPGGNGAADLLGASPTATPGTDVAGTINGVAAMGTGQLLTAVEGEAAEGLRLIINGGPLGARGVVDFSRGYADRLNKLAEDLLANDGIIATRLDGINASIKDIDRRQEDFIKRLDMTEARYRAQFTALDVMLSSLNQTSQFLQQQLAALPKNNSDS</sequence>
<name>A0A1I4Y8J8_9PROT</name>
<dbReference type="GO" id="GO:0071973">
    <property type="term" value="P:bacterial-type flagellum-dependent cell motility"/>
    <property type="evidence" value="ECO:0007669"/>
    <property type="project" value="TreeGrafter"/>
</dbReference>
<keyword evidence="9" id="KW-1185">Reference proteome</keyword>
<evidence type="ECO:0000313" key="9">
    <source>
        <dbReference type="Proteomes" id="UP000183107"/>
    </source>
</evidence>
<dbReference type="GO" id="GO:0009421">
    <property type="term" value="C:bacterial-type flagellum filament cap"/>
    <property type="evidence" value="ECO:0007669"/>
    <property type="project" value="InterPro"/>
</dbReference>
<comment type="similarity">
    <text evidence="1 5">Belongs to the FliD family.</text>
</comment>
<comment type="function">
    <text evidence="5">Required for morphogenesis and for the elongation of the flagellar filament by facilitating polymerization of the flagellin monomers at the tip of growing filament. Forms a capping structure, which prevents flagellin subunits (transported through the central channel of the flagellum) from leaking out without polymerization at the distal end.</text>
</comment>
<dbReference type="InterPro" id="IPR010809">
    <property type="entry name" value="FliD_C"/>
</dbReference>